<gene>
    <name evidence="1" type="ORF">CSQ87_00570</name>
</gene>
<name>A0A2M9HGY0_9BIFI</name>
<accession>A0A2M9HGY0</accession>
<keyword evidence="2" id="KW-1185">Reference proteome</keyword>
<comment type="caution">
    <text evidence="1">The sequence shown here is derived from an EMBL/GenBank/DDBJ whole genome shotgun (WGS) entry which is preliminary data.</text>
</comment>
<sequence length="210" mass="24148">MKMLALADCLGVDVPYLMGDMEARHYDEQALADRLGIDPGAIALLLELKPEIIDGIRVENGSTVMSEIIVDMFDPMIRSDYERLVKAYMCRRLCDDPQEAEQERERVEQEIRLDRFELVESFSSMLRQRYEAPTAIDDYLSDKGKQQLAEQQRQQKVKEQRHAKLIPPERIGEIAQHLSTVSRTVESYGKTIATIRNEAAARIRQQIADH</sequence>
<organism evidence="1 2">
    <name type="scientific">Bifidobacterium simiarum</name>
    <dbReference type="NCBI Taxonomy" id="2045441"/>
    <lineage>
        <taxon>Bacteria</taxon>
        <taxon>Bacillati</taxon>
        <taxon>Actinomycetota</taxon>
        <taxon>Actinomycetes</taxon>
        <taxon>Bifidobacteriales</taxon>
        <taxon>Bifidobacteriaceae</taxon>
        <taxon>Bifidobacterium</taxon>
    </lineage>
</organism>
<reference evidence="1 2" key="1">
    <citation type="submission" date="2017-10" db="EMBL/GenBank/DDBJ databases">
        <title>Draft genome sequences of strains TRE 1, TRE 9, TRE H and TRI 7, isolated from tamarins, belonging to four potential novel Bifidobacterium species.</title>
        <authorList>
            <person name="Mattarelli P."/>
            <person name="Modesto M."/>
            <person name="Puglisi E."/>
            <person name="Morelli L."/>
            <person name="Spezio C."/>
            <person name="Bonetti A."/>
            <person name="Sandri C."/>
        </authorList>
    </citation>
    <scope>NUCLEOTIDE SEQUENCE [LARGE SCALE GENOMIC DNA]</scope>
    <source>
        <strain evidence="2">TRI7</strain>
    </source>
</reference>
<dbReference type="EMBL" id="PEBK01000001">
    <property type="protein sequence ID" value="PJM76072.1"/>
    <property type="molecule type" value="Genomic_DNA"/>
</dbReference>
<evidence type="ECO:0000313" key="2">
    <source>
        <dbReference type="Proteomes" id="UP000231451"/>
    </source>
</evidence>
<evidence type="ECO:0000313" key="1">
    <source>
        <dbReference type="EMBL" id="PJM76072.1"/>
    </source>
</evidence>
<dbReference type="Proteomes" id="UP000231451">
    <property type="component" value="Unassembled WGS sequence"/>
</dbReference>
<dbReference type="AlphaFoldDB" id="A0A2M9HGY0"/>
<proteinExistence type="predicted"/>
<protein>
    <submittedName>
        <fullName evidence="1">Uncharacterized protein</fullName>
    </submittedName>
</protein>